<feature type="compositionally biased region" description="Basic and acidic residues" evidence="8">
    <location>
        <begin position="362"/>
        <end position="380"/>
    </location>
</feature>
<keyword evidence="6" id="KW-0472">Membrane</keyword>
<accession>A0A345PAY7</accession>
<evidence type="ECO:0000256" key="1">
    <source>
        <dbReference type="ARBA" id="ARBA00004236"/>
    </source>
</evidence>
<dbReference type="InterPro" id="IPR058624">
    <property type="entry name" value="MdtA-like_HH"/>
</dbReference>
<dbReference type="KEGG" id="mbah:HYN46_01355"/>
<feature type="domain" description="Multidrug resistance protein MdtA-like beta-barrel" evidence="11">
    <location>
        <begin position="207"/>
        <end position="288"/>
    </location>
</feature>
<dbReference type="SUPFAM" id="SSF111369">
    <property type="entry name" value="HlyD-like secretion proteins"/>
    <property type="match status" value="1"/>
</dbReference>
<dbReference type="Pfam" id="PF25917">
    <property type="entry name" value="BSH_RND"/>
    <property type="match status" value="1"/>
</dbReference>
<evidence type="ECO:0000313" key="13">
    <source>
        <dbReference type="EMBL" id="AXI04446.1"/>
    </source>
</evidence>
<keyword evidence="3" id="KW-0813">Transport</keyword>
<dbReference type="InterPro" id="IPR058627">
    <property type="entry name" value="MdtA-like_C"/>
</dbReference>
<name>A0A345PAY7_9GAMM</name>
<dbReference type="Gene3D" id="2.40.30.170">
    <property type="match status" value="1"/>
</dbReference>
<dbReference type="Pfam" id="PF25967">
    <property type="entry name" value="RND-MFP_C"/>
    <property type="match status" value="1"/>
</dbReference>
<feature type="region of interest" description="Disordered" evidence="8">
    <location>
        <begin position="349"/>
        <end position="387"/>
    </location>
</feature>
<evidence type="ECO:0000256" key="5">
    <source>
        <dbReference type="ARBA" id="ARBA00022519"/>
    </source>
</evidence>
<dbReference type="NCBIfam" id="TIGR01730">
    <property type="entry name" value="RND_mfp"/>
    <property type="match status" value="1"/>
</dbReference>
<dbReference type="InterPro" id="IPR058626">
    <property type="entry name" value="MdtA-like_b-barrel"/>
</dbReference>
<comment type="similarity">
    <text evidence="2">Belongs to the membrane fusion protein (MFP) (TC 8.A.1) family.</text>
</comment>
<organism evidence="13 14">
    <name type="scientific">Aquirhabdus parva</name>
    <dbReference type="NCBI Taxonomy" id="2283318"/>
    <lineage>
        <taxon>Bacteria</taxon>
        <taxon>Pseudomonadati</taxon>
        <taxon>Pseudomonadota</taxon>
        <taxon>Gammaproteobacteria</taxon>
        <taxon>Moraxellales</taxon>
        <taxon>Moraxellaceae</taxon>
        <taxon>Aquirhabdus</taxon>
    </lineage>
</organism>
<dbReference type="Proteomes" id="UP000253940">
    <property type="component" value="Chromosome"/>
</dbReference>
<dbReference type="GO" id="GO:0015562">
    <property type="term" value="F:efflux transmembrane transporter activity"/>
    <property type="evidence" value="ECO:0007669"/>
    <property type="project" value="TreeGrafter"/>
</dbReference>
<evidence type="ECO:0000256" key="2">
    <source>
        <dbReference type="ARBA" id="ARBA00009477"/>
    </source>
</evidence>
<evidence type="ECO:0000256" key="7">
    <source>
        <dbReference type="SAM" id="Coils"/>
    </source>
</evidence>
<evidence type="ECO:0000256" key="3">
    <source>
        <dbReference type="ARBA" id="ARBA00022448"/>
    </source>
</evidence>
<keyword evidence="7" id="KW-0175">Coiled coil</keyword>
<dbReference type="Gene3D" id="2.40.420.20">
    <property type="match status" value="1"/>
</dbReference>
<dbReference type="InterPro" id="IPR006143">
    <property type="entry name" value="RND_pump_MFP"/>
</dbReference>
<dbReference type="EMBL" id="CP031222">
    <property type="protein sequence ID" value="AXI04446.1"/>
    <property type="molecule type" value="Genomic_DNA"/>
</dbReference>
<evidence type="ECO:0000313" key="14">
    <source>
        <dbReference type="Proteomes" id="UP000253940"/>
    </source>
</evidence>
<dbReference type="PANTHER" id="PTHR30469">
    <property type="entry name" value="MULTIDRUG RESISTANCE PROTEIN MDTA"/>
    <property type="match status" value="1"/>
</dbReference>
<dbReference type="Gene3D" id="2.40.50.100">
    <property type="match status" value="1"/>
</dbReference>
<feature type="compositionally biased region" description="Polar residues" evidence="8">
    <location>
        <begin position="349"/>
        <end position="359"/>
    </location>
</feature>
<evidence type="ECO:0000259" key="10">
    <source>
        <dbReference type="Pfam" id="PF25917"/>
    </source>
</evidence>
<proteinExistence type="inferred from homology"/>
<comment type="subcellular location">
    <subcellularLocation>
        <location evidence="1">Cell membrane</location>
    </subcellularLocation>
</comment>
<dbReference type="Pfam" id="PF25876">
    <property type="entry name" value="HH_MFP_RND"/>
    <property type="match status" value="1"/>
</dbReference>
<feature type="domain" description="Multidrug resistance protein MdtA-like C-terminal permuted SH3" evidence="12">
    <location>
        <begin position="293"/>
        <end position="350"/>
    </location>
</feature>
<feature type="coiled-coil region" evidence="7">
    <location>
        <begin position="99"/>
        <end position="166"/>
    </location>
</feature>
<evidence type="ECO:0000256" key="4">
    <source>
        <dbReference type="ARBA" id="ARBA00022475"/>
    </source>
</evidence>
<keyword evidence="5" id="KW-0997">Cell inner membrane</keyword>
<dbReference type="AlphaFoldDB" id="A0A345PAY7"/>
<evidence type="ECO:0000259" key="9">
    <source>
        <dbReference type="Pfam" id="PF25876"/>
    </source>
</evidence>
<feature type="domain" description="Multidrug resistance protein MdtA-like alpha-helical hairpin" evidence="9">
    <location>
        <begin position="103"/>
        <end position="170"/>
    </location>
</feature>
<evidence type="ECO:0000259" key="11">
    <source>
        <dbReference type="Pfam" id="PF25944"/>
    </source>
</evidence>
<dbReference type="InterPro" id="IPR058625">
    <property type="entry name" value="MdtA-like_BSH"/>
</dbReference>
<dbReference type="Pfam" id="PF25944">
    <property type="entry name" value="Beta-barrel_RND"/>
    <property type="match status" value="1"/>
</dbReference>
<evidence type="ECO:0000256" key="8">
    <source>
        <dbReference type="SAM" id="MobiDB-lite"/>
    </source>
</evidence>
<evidence type="ECO:0000256" key="6">
    <source>
        <dbReference type="ARBA" id="ARBA00023136"/>
    </source>
</evidence>
<keyword evidence="4" id="KW-1003">Cell membrane</keyword>
<evidence type="ECO:0000259" key="12">
    <source>
        <dbReference type="Pfam" id="PF25967"/>
    </source>
</evidence>
<dbReference type="Gene3D" id="1.10.287.470">
    <property type="entry name" value="Helix hairpin bin"/>
    <property type="match status" value="1"/>
</dbReference>
<keyword evidence="14" id="KW-1185">Reference proteome</keyword>
<dbReference type="GO" id="GO:1990281">
    <property type="term" value="C:efflux pump complex"/>
    <property type="evidence" value="ECO:0007669"/>
    <property type="project" value="TreeGrafter"/>
</dbReference>
<sequence length="387" mass="41277">MIGATVVVIGGLVWYGSGSHDKAAKADTGKPKAVTVETTRVTRMDMPQYLEGLGTVQAFNTVTVNTRVDGQLQKIGFTEGQTVNRGDVLAQIDPRPNQAALLLAQANKAKDEAQLANAKRDLARYQLLEPQQLTSKQTLDAQRATVAQLAAQVQADQAAVDNAKTQLDYTTITSPITGRTGIRLVDVGNMVHSTDTTGIVVVTQMQPISLIFTLPEEALSQVNQALEKGKVPVAALARDGSKILDQGTLALVDNQINQTSGTIKLKATFGNSHLQLWPGQFINARLLLQVHQQALTIPDSAAQRGPNGMFTYVLKPDSTVEARPIKVGIDTGKVMVVESGLTEGEQVVTNNQYRLQPGSSVKVKDAKKDKAPHAKDDASADKAGAAS</sequence>
<dbReference type="PANTHER" id="PTHR30469:SF12">
    <property type="entry name" value="MULTIDRUG RESISTANCE PROTEIN MDTA"/>
    <property type="match status" value="1"/>
</dbReference>
<gene>
    <name evidence="13" type="ORF">HYN46_01355</name>
</gene>
<dbReference type="OrthoDB" id="9783047at2"/>
<protein>
    <submittedName>
        <fullName evidence="13">Efflux RND transporter periplasmic adaptor subunit</fullName>
    </submittedName>
</protein>
<feature type="domain" description="Multidrug resistance protein MdtA-like barrel-sandwich hybrid" evidence="10">
    <location>
        <begin position="60"/>
        <end position="203"/>
    </location>
</feature>
<reference evidence="13 14" key="1">
    <citation type="submission" date="2018-07" db="EMBL/GenBank/DDBJ databases">
        <title>Genome sequencing of Moraxellaceae gen. HYN0046.</title>
        <authorList>
            <person name="Kim M."/>
            <person name="Yi H."/>
        </authorList>
    </citation>
    <scope>NUCLEOTIDE SEQUENCE [LARGE SCALE GENOMIC DNA]</scope>
    <source>
        <strain evidence="13 14">HYN0046</strain>
    </source>
</reference>